<gene>
    <name evidence="1" type="ORF">BDN72DRAFT_643162</name>
</gene>
<name>A0ACD3AUG7_9AGAR</name>
<dbReference type="Proteomes" id="UP000308600">
    <property type="component" value="Unassembled WGS sequence"/>
</dbReference>
<sequence length="651" mass="73141">MDLLPADERKEIIARARKGSLRDLVVLAQAWDTLPNPLSEGIQSIFFRHLNSSDVPIKPELTTIDIEDFRDSIASGTLRAFWSLCALGKLTGLLSPLTTDPYGHEIVRAWPGIFKWSAFLYASHVQPPSVDPGDTTPSEKLAATRGMVRDVIATSWCALTGSKSAKTTMLQTHGVVEIAARLWVLEDDPNVTKNTPFGDGVPVGSLLLDQLSTGEGEAVVNHIITAAGGDLGRIARTSLDRLKKDFTSSQFPADPLDSTLHFNLVAQFCRSPNLEIRETFLNHGAILICVQLLIRIASVMNEEAINPDEKKAFLQLMTMGFWFLMNFLDTTSGVPWVLQAINSGLLTAFVECSPFYFDLKHDDYRIASATIVTTIPRYLAYLCVVQATDAAFLKLKRTPRFSSLRMSRAWKDFDSLSLLTAQRFGVISQVKFMKQNATICSNPKCQKLDVRNNFRKCAKCGKVLYCSKECQAIHWKELGHRQHCKNTGKDNMLPQEDGAVSQRDFQYLQWLNINQARYNLPHLKRLAAQQYPGVPLNDLMVVINYDELPFSTHVFVYSEWVRDHPEPLNGESLEQKYRPDLLVKEFTSITAIVACGKSSKLMLTRTPGPIWEWDRHPEHAGVVAKVDPAGKRIVDWKDKEAEARRRQYCGV</sequence>
<protein>
    <submittedName>
        <fullName evidence="1">Uncharacterized protein</fullName>
    </submittedName>
</protein>
<dbReference type="EMBL" id="ML208340">
    <property type="protein sequence ID" value="TFK68986.1"/>
    <property type="molecule type" value="Genomic_DNA"/>
</dbReference>
<accession>A0ACD3AUG7</accession>
<organism evidence="1 2">
    <name type="scientific">Pluteus cervinus</name>
    <dbReference type="NCBI Taxonomy" id="181527"/>
    <lineage>
        <taxon>Eukaryota</taxon>
        <taxon>Fungi</taxon>
        <taxon>Dikarya</taxon>
        <taxon>Basidiomycota</taxon>
        <taxon>Agaricomycotina</taxon>
        <taxon>Agaricomycetes</taxon>
        <taxon>Agaricomycetidae</taxon>
        <taxon>Agaricales</taxon>
        <taxon>Pluteineae</taxon>
        <taxon>Pluteaceae</taxon>
        <taxon>Pluteus</taxon>
    </lineage>
</organism>
<keyword evidence="2" id="KW-1185">Reference proteome</keyword>
<evidence type="ECO:0000313" key="2">
    <source>
        <dbReference type="Proteomes" id="UP000308600"/>
    </source>
</evidence>
<evidence type="ECO:0000313" key="1">
    <source>
        <dbReference type="EMBL" id="TFK68986.1"/>
    </source>
</evidence>
<proteinExistence type="predicted"/>
<reference evidence="1 2" key="1">
    <citation type="journal article" date="2019" name="Nat. Ecol. Evol.">
        <title>Megaphylogeny resolves global patterns of mushroom evolution.</title>
        <authorList>
            <person name="Varga T."/>
            <person name="Krizsan K."/>
            <person name="Foldi C."/>
            <person name="Dima B."/>
            <person name="Sanchez-Garcia M."/>
            <person name="Sanchez-Ramirez S."/>
            <person name="Szollosi G.J."/>
            <person name="Szarkandi J.G."/>
            <person name="Papp V."/>
            <person name="Albert L."/>
            <person name="Andreopoulos W."/>
            <person name="Angelini C."/>
            <person name="Antonin V."/>
            <person name="Barry K.W."/>
            <person name="Bougher N.L."/>
            <person name="Buchanan P."/>
            <person name="Buyck B."/>
            <person name="Bense V."/>
            <person name="Catcheside P."/>
            <person name="Chovatia M."/>
            <person name="Cooper J."/>
            <person name="Damon W."/>
            <person name="Desjardin D."/>
            <person name="Finy P."/>
            <person name="Geml J."/>
            <person name="Haridas S."/>
            <person name="Hughes K."/>
            <person name="Justo A."/>
            <person name="Karasinski D."/>
            <person name="Kautmanova I."/>
            <person name="Kiss B."/>
            <person name="Kocsube S."/>
            <person name="Kotiranta H."/>
            <person name="LaButti K.M."/>
            <person name="Lechner B.E."/>
            <person name="Liimatainen K."/>
            <person name="Lipzen A."/>
            <person name="Lukacs Z."/>
            <person name="Mihaltcheva S."/>
            <person name="Morgado L.N."/>
            <person name="Niskanen T."/>
            <person name="Noordeloos M.E."/>
            <person name="Ohm R.A."/>
            <person name="Ortiz-Santana B."/>
            <person name="Ovrebo C."/>
            <person name="Racz N."/>
            <person name="Riley R."/>
            <person name="Savchenko A."/>
            <person name="Shiryaev A."/>
            <person name="Soop K."/>
            <person name="Spirin V."/>
            <person name="Szebenyi C."/>
            <person name="Tomsovsky M."/>
            <person name="Tulloss R.E."/>
            <person name="Uehling J."/>
            <person name="Grigoriev I.V."/>
            <person name="Vagvolgyi C."/>
            <person name="Papp T."/>
            <person name="Martin F.M."/>
            <person name="Miettinen O."/>
            <person name="Hibbett D.S."/>
            <person name="Nagy L.G."/>
        </authorList>
    </citation>
    <scope>NUCLEOTIDE SEQUENCE [LARGE SCALE GENOMIC DNA]</scope>
    <source>
        <strain evidence="1 2">NL-1719</strain>
    </source>
</reference>